<evidence type="ECO:0000313" key="7">
    <source>
        <dbReference type="RefSeq" id="XP_030512415.1"/>
    </source>
</evidence>
<accession>A0A8B8MPB6</accession>
<evidence type="ECO:0000256" key="3">
    <source>
        <dbReference type="ARBA" id="ARBA00023027"/>
    </source>
</evidence>
<gene>
    <name evidence="7" type="primary">LOC115726602</name>
</gene>
<keyword evidence="3" id="KW-0520">NAD</keyword>
<dbReference type="InterPro" id="IPR036404">
    <property type="entry name" value="Jacalin-like_lectin_dom_sf"/>
</dbReference>
<name>A0A8B8MPB6_9MYRT</name>
<dbReference type="Proteomes" id="UP000827889">
    <property type="component" value="Chromosome 11"/>
</dbReference>
<dbReference type="KEGG" id="rarg:115726602"/>
<dbReference type="AlphaFoldDB" id="A0A8B8MPB6"/>
<keyword evidence="2" id="KW-0430">Lectin</keyword>
<evidence type="ECO:0000313" key="6">
    <source>
        <dbReference type="Proteomes" id="UP000827889"/>
    </source>
</evidence>
<proteinExistence type="inferred from homology"/>
<protein>
    <submittedName>
        <fullName evidence="7">TMV resistance protein N-like</fullName>
    </submittedName>
</protein>
<evidence type="ECO:0000259" key="5">
    <source>
        <dbReference type="PROSITE" id="PS51752"/>
    </source>
</evidence>
<dbReference type="InterPro" id="IPR033734">
    <property type="entry name" value="Jacalin-like_lectin_dom_plant"/>
</dbReference>
<reference evidence="7" key="1">
    <citation type="submission" date="2025-08" db="UniProtKB">
        <authorList>
            <consortium name="RefSeq"/>
        </authorList>
    </citation>
    <scope>IDENTIFICATION</scope>
    <source>
        <tissue evidence="7">Leaf</tissue>
    </source>
</reference>
<dbReference type="SUPFAM" id="SSF51101">
    <property type="entry name" value="Mannose-binding lectins"/>
    <property type="match status" value="1"/>
</dbReference>
<dbReference type="InterPro" id="IPR001229">
    <property type="entry name" value="Jacalin-like_lectin_dom"/>
</dbReference>
<dbReference type="OrthoDB" id="1905256at2759"/>
<dbReference type="InterPro" id="IPR035897">
    <property type="entry name" value="Toll_tir_struct_dom_sf"/>
</dbReference>
<evidence type="ECO:0000256" key="1">
    <source>
        <dbReference type="ARBA" id="ARBA00006568"/>
    </source>
</evidence>
<organism evidence="6 7">
    <name type="scientific">Rhodamnia argentea</name>
    <dbReference type="NCBI Taxonomy" id="178133"/>
    <lineage>
        <taxon>Eukaryota</taxon>
        <taxon>Viridiplantae</taxon>
        <taxon>Streptophyta</taxon>
        <taxon>Embryophyta</taxon>
        <taxon>Tracheophyta</taxon>
        <taxon>Spermatophyta</taxon>
        <taxon>Magnoliopsida</taxon>
        <taxon>eudicotyledons</taxon>
        <taxon>Gunneridae</taxon>
        <taxon>Pentapetalae</taxon>
        <taxon>rosids</taxon>
        <taxon>malvids</taxon>
        <taxon>Myrtales</taxon>
        <taxon>Myrtaceae</taxon>
        <taxon>Myrtoideae</taxon>
        <taxon>Myrteae</taxon>
        <taxon>Australasian group</taxon>
        <taxon>Rhodamnia</taxon>
    </lineage>
</organism>
<comment type="similarity">
    <text evidence="1">Belongs to the jacalin lectin family.</text>
</comment>
<evidence type="ECO:0000256" key="2">
    <source>
        <dbReference type="ARBA" id="ARBA00022734"/>
    </source>
</evidence>
<dbReference type="Gene3D" id="2.100.10.30">
    <property type="entry name" value="Jacalin-like lectin domain"/>
    <property type="match status" value="1"/>
</dbReference>
<dbReference type="SMART" id="SM00915">
    <property type="entry name" value="Jacalin"/>
    <property type="match status" value="1"/>
</dbReference>
<sequence>MGIEEIAGCIPCSSFSVHRWKYDVFVSFKGEDIRKTFAAHLFRALKQAGFSYFEDKEKMEAGIFHEPNLVDAIRHSRVSLIMFTADYADSRRCLEELLEILECNRRFRDHQGHAVLPIFYDVEPSDVRKQSGGFGDGFGRCLATQADDLQVQKWRDSLKEAGNLSGWHLSRDANGCLSICACGDNPSKVIGRERITRACGWISQIKLDYPREYLISFSGYFGDFFGYTIVRSLAFQSNERTFGPIGVEDGKYFSFPSTGRKIVGFHGRSGLYLDSLGAHFEP</sequence>
<dbReference type="GeneID" id="115726602"/>
<dbReference type="Pfam" id="PF01419">
    <property type="entry name" value="Jacalin"/>
    <property type="match status" value="1"/>
</dbReference>
<keyword evidence="6" id="KW-1185">Reference proteome</keyword>
<dbReference type="SMART" id="SM00255">
    <property type="entry name" value="TIR"/>
    <property type="match status" value="1"/>
</dbReference>
<dbReference type="PANTHER" id="PTHR32009:SF152">
    <property type="entry name" value="NEUTRAL_ALKALINE INVERTASE"/>
    <property type="match status" value="1"/>
</dbReference>
<dbReference type="Pfam" id="PF01582">
    <property type="entry name" value="TIR"/>
    <property type="match status" value="1"/>
</dbReference>
<feature type="domain" description="TIR" evidence="4">
    <location>
        <begin position="20"/>
        <end position="162"/>
    </location>
</feature>
<dbReference type="GO" id="GO:0007165">
    <property type="term" value="P:signal transduction"/>
    <property type="evidence" value="ECO:0007669"/>
    <property type="project" value="InterPro"/>
</dbReference>
<dbReference type="PROSITE" id="PS51752">
    <property type="entry name" value="JACALIN_LECTIN"/>
    <property type="match status" value="1"/>
</dbReference>
<dbReference type="RefSeq" id="XP_030512415.1">
    <property type="nucleotide sequence ID" value="XM_030656555.2"/>
</dbReference>
<evidence type="ECO:0000259" key="4">
    <source>
        <dbReference type="PROSITE" id="PS50104"/>
    </source>
</evidence>
<feature type="domain" description="Jacalin-type lectin" evidence="5">
    <location>
        <begin position="139"/>
        <end position="282"/>
    </location>
</feature>
<dbReference type="SUPFAM" id="SSF52200">
    <property type="entry name" value="Toll/Interleukin receptor TIR domain"/>
    <property type="match status" value="1"/>
</dbReference>
<dbReference type="Gene3D" id="3.40.50.10140">
    <property type="entry name" value="Toll/interleukin-1 receptor homology (TIR) domain"/>
    <property type="match status" value="1"/>
</dbReference>
<dbReference type="CDD" id="cd09612">
    <property type="entry name" value="Jacalin"/>
    <property type="match status" value="1"/>
</dbReference>
<dbReference type="PROSITE" id="PS50104">
    <property type="entry name" value="TIR"/>
    <property type="match status" value="1"/>
</dbReference>
<dbReference type="GO" id="GO:0030246">
    <property type="term" value="F:carbohydrate binding"/>
    <property type="evidence" value="ECO:0007669"/>
    <property type="project" value="UniProtKB-KW"/>
</dbReference>
<dbReference type="PANTHER" id="PTHR32009">
    <property type="entry name" value="TMV RESISTANCE PROTEIN N-LIKE"/>
    <property type="match status" value="1"/>
</dbReference>
<dbReference type="InterPro" id="IPR000157">
    <property type="entry name" value="TIR_dom"/>
</dbReference>